<dbReference type="CDD" id="cd06291">
    <property type="entry name" value="PBP1_Qymf-like"/>
    <property type="match status" value="1"/>
</dbReference>
<dbReference type="OrthoDB" id="9775106at2"/>
<dbReference type="PANTHER" id="PTHR30146:SF95">
    <property type="entry name" value="RIBOSE OPERON REPRESSOR"/>
    <property type="match status" value="1"/>
</dbReference>
<dbReference type="PRINTS" id="PR00036">
    <property type="entry name" value="HTHLACI"/>
</dbReference>
<protein>
    <submittedName>
        <fullName evidence="7">LacI family transcriptional regulator</fullName>
    </submittedName>
</protein>
<dbReference type="GO" id="GO:0000976">
    <property type="term" value="F:transcription cis-regulatory region binding"/>
    <property type="evidence" value="ECO:0007669"/>
    <property type="project" value="TreeGrafter"/>
</dbReference>
<dbReference type="Pfam" id="PF00356">
    <property type="entry name" value="LacI"/>
    <property type="match status" value="1"/>
</dbReference>
<dbReference type="GO" id="GO:0003700">
    <property type="term" value="F:DNA-binding transcription factor activity"/>
    <property type="evidence" value="ECO:0007669"/>
    <property type="project" value="TreeGrafter"/>
</dbReference>
<evidence type="ECO:0000256" key="4">
    <source>
        <dbReference type="ARBA" id="ARBA00023163"/>
    </source>
</evidence>
<dbReference type="PROSITE" id="PS50932">
    <property type="entry name" value="HTH_LACI_2"/>
    <property type="match status" value="1"/>
</dbReference>
<keyword evidence="4" id="KW-0804">Transcription</keyword>
<dbReference type="InterPro" id="IPR028082">
    <property type="entry name" value="Peripla_BP_I"/>
</dbReference>
<dbReference type="SUPFAM" id="SSF47413">
    <property type="entry name" value="lambda repressor-like DNA-binding domains"/>
    <property type="match status" value="1"/>
</dbReference>
<dbReference type="STRING" id="1265846.PROCOU_16539"/>
<dbReference type="Proteomes" id="UP000295558">
    <property type="component" value="Unassembled WGS sequence"/>
</dbReference>
<dbReference type="InterPro" id="IPR046335">
    <property type="entry name" value="LacI/GalR-like_sensor"/>
</dbReference>
<evidence type="ECO:0000259" key="6">
    <source>
        <dbReference type="PROSITE" id="PS50943"/>
    </source>
</evidence>
<dbReference type="InterPro" id="IPR000843">
    <property type="entry name" value="HTH_LacI"/>
</dbReference>
<dbReference type="InterPro" id="IPR001387">
    <property type="entry name" value="Cro/C1-type_HTH"/>
</dbReference>
<evidence type="ECO:0000256" key="1">
    <source>
        <dbReference type="ARBA" id="ARBA00022491"/>
    </source>
</evidence>
<dbReference type="Gene3D" id="1.10.260.40">
    <property type="entry name" value="lambda repressor-like DNA-binding domains"/>
    <property type="match status" value="1"/>
</dbReference>
<keyword evidence="1" id="KW-0678">Repressor</keyword>
<gene>
    <name evidence="7" type="ORF">DFP96_1068</name>
</gene>
<evidence type="ECO:0000259" key="5">
    <source>
        <dbReference type="PROSITE" id="PS50932"/>
    </source>
</evidence>
<organism evidence="7 8">
    <name type="scientific">Listeria rocourtiae</name>
    <dbReference type="NCBI Taxonomy" id="647910"/>
    <lineage>
        <taxon>Bacteria</taxon>
        <taxon>Bacillati</taxon>
        <taxon>Bacillota</taxon>
        <taxon>Bacilli</taxon>
        <taxon>Bacillales</taxon>
        <taxon>Listeriaceae</taxon>
        <taxon>Listeria</taxon>
    </lineage>
</organism>
<comment type="caution">
    <text evidence="7">The sequence shown here is derived from an EMBL/GenBank/DDBJ whole genome shotgun (WGS) entry which is preliminary data.</text>
</comment>
<dbReference type="EMBL" id="SNZK01000006">
    <property type="protein sequence ID" value="TDR52804.1"/>
    <property type="molecule type" value="Genomic_DNA"/>
</dbReference>
<evidence type="ECO:0000313" key="8">
    <source>
        <dbReference type="Proteomes" id="UP000295558"/>
    </source>
</evidence>
<keyword evidence="3" id="KW-0238">DNA-binding</keyword>
<dbReference type="PANTHER" id="PTHR30146">
    <property type="entry name" value="LACI-RELATED TRANSCRIPTIONAL REPRESSOR"/>
    <property type="match status" value="1"/>
</dbReference>
<evidence type="ECO:0000256" key="2">
    <source>
        <dbReference type="ARBA" id="ARBA00023015"/>
    </source>
</evidence>
<proteinExistence type="predicted"/>
<dbReference type="PROSITE" id="PS50943">
    <property type="entry name" value="HTH_CROC1"/>
    <property type="match status" value="1"/>
</dbReference>
<dbReference type="SMART" id="SM00354">
    <property type="entry name" value="HTH_LACI"/>
    <property type="match status" value="1"/>
</dbReference>
<feature type="domain" description="HTH cro/C1-type" evidence="6">
    <location>
        <begin position="3"/>
        <end position="46"/>
    </location>
</feature>
<dbReference type="AlphaFoldDB" id="A0A4R6ZL32"/>
<dbReference type="Pfam" id="PF13377">
    <property type="entry name" value="Peripla_BP_3"/>
    <property type="match status" value="1"/>
</dbReference>
<name>A0A4R6ZL32_9LIST</name>
<dbReference type="Gene3D" id="3.40.50.2300">
    <property type="match status" value="2"/>
</dbReference>
<dbReference type="InterPro" id="IPR010982">
    <property type="entry name" value="Lambda_DNA-bd_dom_sf"/>
</dbReference>
<dbReference type="CDD" id="cd01392">
    <property type="entry name" value="HTH_LacI"/>
    <property type="match status" value="1"/>
</dbReference>
<keyword evidence="8" id="KW-1185">Reference proteome</keyword>
<feature type="domain" description="HTH lacI-type" evidence="5">
    <location>
        <begin position="2"/>
        <end position="56"/>
    </location>
</feature>
<accession>A0A4R6ZL32</accession>
<keyword evidence="2" id="KW-0805">Transcription regulation</keyword>
<reference evidence="7 8" key="1">
    <citation type="submission" date="2019-03" db="EMBL/GenBank/DDBJ databases">
        <title>Genomic Encyclopedia of Type Strains, Phase III (KMG-III): the genomes of soil and plant-associated and newly described type strains.</title>
        <authorList>
            <person name="Whitman W."/>
        </authorList>
    </citation>
    <scope>NUCLEOTIDE SEQUENCE [LARGE SCALE GENOMIC DNA]</scope>
    <source>
        <strain evidence="7 8">CECT 7972</strain>
    </source>
</reference>
<dbReference type="PROSITE" id="PS00356">
    <property type="entry name" value="HTH_LACI_1"/>
    <property type="match status" value="1"/>
</dbReference>
<sequence length="319" mass="35288">MVTIRDVAKKAGVSVASVSRYINKNGYVRSETGEKIAEVIKELNYVPNEVARSLFQKKSKIIGILLPDIANPYFPLLAKGIEKVLNKNGYMMMLANTSDSEELLQEYITAFTKNNVSGIITALPIKPIDNISVVGIDRVYESPFNRVLPDDYLGGQIIANEILKTTFTNILIITGNLAFQSAKKRLDGLIDVLDAETTNYEIFETSSFNVNELDKIAGTIFEKYPTVDTVIAANDYLALRIMQEAQQRGLSIPADLQIMGYDGIPFSNMVYPKLTTIKQPVYEMGEAAATLMVKMLNGEVDSIEEQILPVSLQKGGSLR</sequence>
<dbReference type="SUPFAM" id="SSF53822">
    <property type="entry name" value="Periplasmic binding protein-like I"/>
    <property type="match status" value="1"/>
</dbReference>
<evidence type="ECO:0000313" key="7">
    <source>
        <dbReference type="EMBL" id="TDR52804.1"/>
    </source>
</evidence>
<evidence type="ECO:0000256" key="3">
    <source>
        <dbReference type="ARBA" id="ARBA00023125"/>
    </source>
</evidence>